<dbReference type="AlphaFoldDB" id="A0A0K9XJ93"/>
<keyword evidence="3" id="KW-1185">Reference proteome</keyword>
<accession>A0A0K9XJ93</accession>
<evidence type="ECO:0000313" key="3">
    <source>
        <dbReference type="Proteomes" id="UP000037288"/>
    </source>
</evidence>
<evidence type="ECO:0000256" key="1">
    <source>
        <dbReference type="SAM" id="MobiDB-lite"/>
    </source>
</evidence>
<dbReference type="OrthoDB" id="4305287at2"/>
<name>A0A0K9XJ93_9ACTN</name>
<feature type="compositionally biased region" description="Low complexity" evidence="1">
    <location>
        <begin position="144"/>
        <end position="155"/>
    </location>
</feature>
<dbReference type="RefSeq" id="WP_049714175.1">
    <property type="nucleotide sequence ID" value="NZ_LFXA01000002.1"/>
</dbReference>
<organism evidence="2 3">
    <name type="scientific">Streptomyces caatingaensis</name>
    <dbReference type="NCBI Taxonomy" id="1678637"/>
    <lineage>
        <taxon>Bacteria</taxon>
        <taxon>Bacillati</taxon>
        <taxon>Actinomycetota</taxon>
        <taxon>Actinomycetes</taxon>
        <taxon>Kitasatosporales</taxon>
        <taxon>Streptomycetaceae</taxon>
        <taxon>Streptomyces</taxon>
    </lineage>
</organism>
<feature type="compositionally biased region" description="Low complexity" evidence="1">
    <location>
        <begin position="111"/>
        <end position="137"/>
    </location>
</feature>
<dbReference type="PATRIC" id="fig|1678637.3.peg.426"/>
<dbReference type="STRING" id="1678637.AC230_02000"/>
<proteinExistence type="predicted"/>
<dbReference type="Proteomes" id="UP000037288">
    <property type="component" value="Unassembled WGS sequence"/>
</dbReference>
<evidence type="ECO:0008006" key="4">
    <source>
        <dbReference type="Google" id="ProtNLM"/>
    </source>
</evidence>
<feature type="region of interest" description="Disordered" evidence="1">
    <location>
        <begin position="111"/>
        <end position="163"/>
    </location>
</feature>
<reference evidence="3" key="1">
    <citation type="submission" date="2015-07" db="EMBL/GenBank/DDBJ databases">
        <title>Draft genome sequence of Streptomyces sp. CMAA 1322, a bacterium isolated from Caatinga biome, from dry forest semiarid of Brazil.</title>
        <authorList>
            <person name="Santos S.N."/>
            <person name="Gacesa R."/>
            <person name="Taketani R.G."/>
            <person name="Long P.F."/>
            <person name="Melo I.S."/>
        </authorList>
    </citation>
    <scope>NUCLEOTIDE SEQUENCE [LARGE SCALE GENOMIC DNA]</scope>
    <source>
        <strain evidence="3">CMAA 1322</strain>
    </source>
</reference>
<sequence length="163" mass="18141">MSFPKFAFAADPRALDDLREAPTEIRDLALLSLQDLVHGEQRGQRLDDRHGQDLSDCRKLYVDAKVDWRIVYQERPAPAGSLHKREIFLVAMRPRAGFEAYNTAFHRLGRTRTTASPRATAARARSPRTVSVRTSASPTPQRRTVPVATAAPTAPLAQKGPSR</sequence>
<protein>
    <recommendedName>
        <fullName evidence="4">Addiction module toxin RelE</fullName>
    </recommendedName>
</protein>
<comment type="caution">
    <text evidence="2">The sequence shown here is derived from an EMBL/GenBank/DDBJ whole genome shotgun (WGS) entry which is preliminary data.</text>
</comment>
<evidence type="ECO:0000313" key="2">
    <source>
        <dbReference type="EMBL" id="KNB53469.1"/>
    </source>
</evidence>
<dbReference type="EMBL" id="LFXA01000002">
    <property type="protein sequence ID" value="KNB53469.1"/>
    <property type="molecule type" value="Genomic_DNA"/>
</dbReference>
<gene>
    <name evidence="2" type="ORF">AC230_02000</name>
</gene>